<dbReference type="RefSeq" id="WP_022021685.1">
    <property type="nucleotide sequence ID" value="NZ_CALUIP010000058.1"/>
</dbReference>
<evidence type="ECO:0000259" key="1">
    <source>
        <dbReference type="Pfam" id="PF00535"/>
    </source>
</evidence>
<sequence>MFSVIIPCHNSQEYIASAIKSVVEQTLQEWELLVVDDASEDDTSLVVQDFLKKDERIKYVRLNIPSGSPAMPRNEGVKCARGRYIAFLDSDDAWLPNKLEHQLSMFEKYEDMAICFSNYEKMSESGERHKRIVKAPAMADYEYLLKGNVIGGLTAVYDTAKVGKKYFMNHPHEDYILWLEILKQGYVARNTNTVEALYRVRRHSVSSNKLKAMLWQWSIYRNVEKIGYWRAVYYFLYYAYKAYKKAMI</sequence>
<evidence type="ECO:0000313" key="2">
    <source>
        <dbReference type="EMBL" id="HJF91372.1"/>
    </source>
</evidence>
<protein>
    <submittedName>
        <fullName evidence="2">Glycosyltransferase</fullName>
    </submittedName>
</protein>
<dbReference type="EMBL" id="DYVX01000028">
    <property type="protein sequence ID" value="HJF91372.1"/>
    <property type="molecule type" value="Genomic_DNA"/>
</dbReference>
<reference evidence="2" key="1">
    <citation type="journal article" date="2021" name="PeerJ">
        <title>Extensive microbial diversity within the chicken gut microbiome revealed by metagenomics and culture.</title>
        <authorList>
            <person name="Gilroy R."/>
            <person name="Ravi A."/>
            <person name="Getino M."/>
            <person name="Pursley I."/>
            <person name="Horton D.L."/>
            <person name="Alikhan N.F."/>
            <person name="Baker D."/>
            <person name="Gharbi K."/>
            <person name="Hall N."/>
            <person name="Watson M."/>
            <person name="Adriaenssens E.M."/>
            <person name="Foster-Nyarko E."/>
            <person name="Jarju S."/>
            <person name="Secka A."/>
            <person name="Antonio M."/>
            <person name="Oren A."/>
            <person name="Chaudhuri R.R."/>
            <person name="La Ragione R."/>
            <person name="Hildebrand F."/>
            <person name="Pallen M.J."/>
        </authorList>
    </citation>
    <scope>NUCLEOTIDE SEQUENCE</scope>
    <source>
        <strain evidence="2">CHK55-1828</strain>
    </source>
</reference>
<proteinExistence type="predicted"/>
<name>A0A921HX60_9BACT</name>
<comment type="caution">
    <text evidence="2">The sequence shown here is derived from an EMBL/GenBank/DDBJ whole genome shotgun (WGS) entry which is preliminary data.</text>
</comment>
<dbReference type="AlphaFoldDB" id="A0A921HX60"/>
<reference evidence="2" key="2">
    <citation type="submission" date="2021-09" db="EMBL/GenBank/DDBJ databases">
        <authorList>
            <person name="Gilroy R."/>
        </authorList>
    </citation>
    <scope>NUCLEOTIDE SEQUENCE</scope>
    <source>
        <strain evidence="2">CHK55-1828</strain>
    </source>
</reference>
<accession>A0A921HX60</accession>
<dbReference type="CDD" id="cd00761">
    <property type="entry name" value="Glyco_tranf_GTA_type"/>
    <property type="match status" value="1"/>
</dbReference>
<dbReference type="GO" id="GO:0016758">
    <property type="term" value="F:hexosyltransferase activity"/>
    <property type="evidence" value="ECO:0007669"/>
    <property type="project" value="UniProtKB-ARBA"/>
</dbReference>
<dbReference type="PANTHER" id="PTHR22916:SF3">
    <property type="entry name" value="UDP-GLCNAC:BETAGAL BETA-1,3-N-ACETYLGLUCOSAMINYLTRANSFERASE-LIKE PROTEIN 1"/>
    <property type="match status" value="1"/>
</dbReference>
<dbReference type="SUPFAM" id="SSF53448">
    <property type="entry name" value="Nucleotide-diphospho-sugar transferases"/>
    <property type="match status" value="1"/>
</dbReference>
<dbReference type="Pfam" id="PF00535">
    <property type="entry name" value="Glycos_transf_2"/>
    <property type="match status" value="1"/>
</dbReference>
<organism evidence="2 3">
    <name type="scientific">Mediterranea massiliensis</name>
    <dbReference type="NCBI Taxonomy" id="1841865"/>
    <lineage>
        <taxon>Bacteria</taxon>
        <taxon>Pseudomonadati</taxon>
        <taxon>Bacteroidota</taxon>
        <taxon>Bacteroidia</taxon>
        <taxon>Bacteroidales</taxon>
        <taxon>Bacteroidaceae</taxon>
        <taxon>Mediterranea</taxon>
    </lineage>
</organism>
<gene>
    <name evidence="2" type="ORF">K8W02_03170</name>
</gene>
<dbReference type="InterPro" id="IPR029044">
    <property type="entry name" value="Nucleotide-diphossugar_trans"/>
</dbReference>
<feature type="domain" description="Glycosyltransferase 2-like" evidence="1">
    <location>
        <begin position="3"/>
        <end position="133"/>
    </location>
</feature>
<dbReference type="Proteomes" id="UP000717835">
    <property type="component" value="Unassembled WGS sequence"/>
</dbReference>
<evidence type="ECO:0000313" key="3">
    <source>
        <dbReference type="Proteomes" id="UP000717835"/>
    </source>
</evidence>
<dbReference type="PANTHER" id="PTHR22916">
    <property type="entry name" value="GLYCOSYLTRANSFERASE"/>
    <property type="match status" value="1"/>
</dbReference>
<dbReference type="Gene3D" id="3.90.550.10">
    <property type="entry name" value="Spore Coat Polysaccharide Biosynthesis Protein SpsA, Chain A"/>
    <property type="match status" value="1"/>
</dbReference>
<dbReference type="InterPro" id="IPR001173">
    <property type="entry name" value="Glyco_trans_2-like"/>
</dbReference>